<protein>
    <submittedName>
        <fullName evidence="1">Uncharacterized protein</fullName>
    </submittedName>
</protein>
<evidence type="ECO:0000313" key="2">
    <source>
        <dbReference type="Proteomes" id="UP000704068"/>
    </source>
</evidence>
<accession>A0A929WXA1</accession>
<name>A0A929WXA1_9BACT</name>
<reference evidence="1" key="1">
    <citation type="submission" date="2020-04" db="EMBL/GenBank/DDBJ databases">
        <title>Deep metagenomics examines the oral microbiome during advanced dental caries in children, revealing novel taxa and co-occurrences with host molecules.</title>
        <authorList>
            <person name="Baker J.L."/>
            <person name="Morton J.T."/>
            <person name="Dinis M."/>
            <person name="Alvarez R."/>
            <person name="Tran N.C."/>
            <person name="Knight R."/>
            <person name="Edlund A."/>
        </authorList>
    </citation>
    <scope>NUCLEOTIDE SEQUENCE</scope>
    <source>
        <strain evidence="1">JCVI_34_bin.1</strain>
    </source>
</reference>
<comment type="caution">
    <text evidence="1">The sequence shown here is derived from an EMBL/GenBank/DDBJ whole genome shotgun (WGS) entry which is preliminary data.</text>
</comment>
<proteinExistence type="predicted"/>
<gene>
    <name evidence="1" type="ORF">HXK21_02630</name>
</gene>
<organism evidence="1 2">
    <name type="scientific">Alloprevotella tannerae</name>
    <dbReference type="NCBI Taxonomy" id="76122"/>
    <lineage>
        <taxon>Bacteria</taxon>
        <taxon>Pseudomonadati</taxon>
        <taxon>Bacteroidota</taxon>
        <taxon>Bacteroidia</taxon>
        <taxon>Bacteroidales</taxon>
        <taxon>Prevotellaceae</taxon>
        <taxon>Alloprevotella</taxon>
    </lineage>
</organism>
<dbReference type="EMBL" id="JABZGR010000004">
    <property type="protein sequence ID" value="MBF0969925.1"/>
    <property type="molecule type" value="Genomic_DNA"/>
</dbReference>
<evidence type="ECO:0000313" key="1">
    <source>
        <dbReference type="EMBL" id="MBF0969925.1"/>
    </source>
</evidence>
<dbReference type="Proteomes" id="UP000704068">
    <property type="component" value="Unassembled WGS sequence"/>
</dbReference>
<sequence>MFAIQPSKLGKAHNTTNSFSLFFAPRRRAKRSDSAPVSTYEHGQCIGEEGHLRRCGEGGKRTYKRRVIWTSIV</sequence>
<dbReference type="AlphaFoldDB" id="A0A929WXA1"/>
<dbReference type="RefSeq" id="WP_303763104.1">
    <property type="nucleotide sequence ID" value="NZ_JABZGR010000004.1"/>
</dbReference>